<keyword evidence="1 2" id="KW-0812">Transmembrane</keyword>
<sequence>MWFGTLIALILLIAPGTLIARIAQLSWPIAIAVGPPLTYGVIALAIVPYGALGIPWNGWTALVALAVVTAAVTGFQLLLGRFRDKEAEARGVSRGPALTVAAGVALGRCSLLGGLPGIPHWQSIPSSWDAVWHANTVRFILDTGQASPTHMASCATSKPMRCCTTPRCFMA</sequence>
<organism evidence="2 3">
    <name type="scientific">Mycobacterium ulcerans str. Harvey</name>
    <dbReference type="NCBI Taxonomy" id="1299332"/>
    <lineage>
        <taxon>Bacteria</taxon>
        <taxon>Bacillati</taxon>
        <taxon>Actinomycetota</taxon>
        <taxon>Actinomycetes</taxon>
        <taxon>Mycobacteriales</taxon>
        <taxon>Mycobacteriaceae</taxon>
        <taxon>Mycobacterium</taxon>
        <taxon>Mycobacterium ulcerans group</taxon>
    </lineage>
</organism>
<keyword evidence="1" id="KW-1133">Transmembrane helix</keyword>
<evidence type="ECO:0000256" key="1">
    <source>
        <dbReference type="SAM" id="Phobius"/>
    </source>
</evidence>
<keyword evidence="3" id="KW-1185">Reference proteome</keyword>
<dbReference type="InterPro" id="IPR046671">
    <property type="entry name" value="DUF6541"/>
</dbReference>
<evidence type="ECO:0000313" key="3">
    <source>
        <dbReference type="Proteomes" id="UP000020681"/>
    </source>
</evidence>
<keyword evidence="1" id="KW-0472">Membrane</keyword>
<feature type="transmembrane region" description="Helical" evidence="1">
    <location>
        <begin position="56"/>
        <end position="80"/>
    </location>
</feature>
<proteinExistence type="predicted"/>
<accession>A0ABN0QQ35</accession>
<reference evidence="2 3" key="1">
    <citation type="submission" date="2014-01" db="EMBL/GenBank/DDBJ databases">
        <authorList>
            <person name="Dobos K."/>
            <person name="Lenaerts A."/>
            <person name="Ordway D."/>
            <person name="DeGroote M.A."/>
            <person name="Parker T."/>
            <person name="Sizemore C."/>
            <person name="Tallon L.J."/>
            <person name="Sadzewicz L.K."/>
            <person name="Sengamalay N."/>
            <person name="Fraser C.M."/>
            <person name="Hine E."/>
            <person name="Shefchek K.A."/>
            <person name="Das S.P."/>
            <person name="Tettelin H."/>
        </authorList>
    </citation>
    <scope>NUCLEOTIDE SEQUENCE [LARGE SCALE GENOMIC DNA]</scope>
    <source>
        <strain evidence="2 3">Harvey</strain>
    </source>
</reference>
<comment type="caution">
    <text evidence="2">The sequence shown here is derived from an EMBL/GenBank/DDBJ whole genome shotgun (WGS) entry which is preliminary data.</text>
</comment>
<dbReference type="Pfam" id="PF20176">
    <property type="entry name" value="DUF6541"/>
    <property type="match status" value="1"/>
</dbReference>
<gene>
    <name evidence="2" type="ORF">I551_6717</name>
</gene>
<protein>
    <submittedName>
        <fullName evidence="2">Conserved transmembrane domain protein</fullName>
    </submittedName>
</protein>
<dbReference type="EMBL" id="JAOL01000168">
    <property type="protein sequence ID" value="EUA86836.1"/>
    <property type="molecule type" value="Genomic_DNA"/>
</dbReference>
<dbReference type="Proteomes" id="UP000020681">
    <property type="component" value="Unassembled WGS sequence"/>
</dbReference>
<evidence type="ECO:0000313" key="2">
    <source>
        <dbReference type="EMBL" id="EUA86836.1"/>
    </source>
</evidence>
<name>A0ABN0QQ35_MYCUL</name>